<dbReference type="InterPro" id="IPR016166">
    <property type="entry name" value="FAD-bd_PCMH"/>
</dbReference>
<dbReference type="GO" id="GO:0071949">
    <property type="term" value="F:FAD binding"/>
    <property type="evidence" value="ECO:0007669"/>
    <property type="project" value="InterPro"/>
</dbReference>
<gene>
    <name evidence="7" type="ORF">GQX73_g7171</name>
</gene>
<keyword evidence="3" id="KW-0274">FAD</keyword>
<dbReference type="InterPro" id="IPR016169">
    <property type="entry name" value="FAD-bd_PCMH_sub2"/>
</dbReference>
<dbReference type="InterPro" id="IPR050416">
    <property type="entry name" value="FAD-linked_Oxidoreductase"/>
</dbReference>
<evidence type="ECO:0000256" key="3">
    <source>
        <dbReference type="ARBA" id="ARBA00022827"/>
    </source>
</evidence>
<protein>
    <recommendedName>
        <fullName evidence="6">FAD-binding PCMH-type domain-containing protein</fullName>
    </recommendedName>
</protein>
<keyword evidence="8" id="KW-1185">Reference proteome</keyword>
<evidence type="ECO:0000256" key="1">
    <source>
        <dbReference type="ARBA" id="ARBA00005466"/>
    </source>
</evidence>
<evidence type="ECO:0000256" key="2">
    <source>
        <dbReference type="ARBA" id="ARBA00022630"/>
    </source>
</evidence>
<feature type="transmembrane region" description="Helical" evidence="5">
    <location>
        <begin position="142"/>
        <end position="163"/>
    </location>
</feature>
<dbReference type="Pfam" id="PF20684">
    <property type="entry name" value="Fung_rhodopsin"/>
    <property type="match status" value="1"/>
</dbReference>
<feature type="transmembrane region" description="Helical" evidence="5">
    <location>
        <begin position="221"/>
        <end position="243"/>
    </location>
</feature>
<dbReference type="InParanoid" id="A0A7C8MJP0"/>
<evidence type="ECO:0000256" key="4">
    <source>
        <dbReference type="ARBA" id="ARBA00023002"/>
    </source>
</evidence>
<evidence type="ECO:0000256" key="5">
    <source>
        <dbReference type="SAM" id="Phobius"/>
    </source>
</evidence>
<feature type="transmembrane region" description="Helical" evidence="5">
    <location>
        <begin position="183"/>
        <end position="209"/>
    </location>
</feature>
<dbReference type="PROSITE" id="PS51387">
    <property type="entry name" value="FAD_PCMH"/>
    <property type="match status" value="1"/>
</dbReference>
<proteinExistence type="inferred from homology"/>
<dbReference type="Gene3D" id="3.30.465.10">
    <property type="match status" value="1"/>
</dbReference>
<keyword evidence="5" id="KW-1133">Transmembrane helix</keyword>
<sequence length="829" mass="90172">MDQFPNVDLCALPLSANPDGSPPNFDDPPSLQPILIALTAILLTLATVITAGRLYMNRNALKLADYCMIVGLAFDIGIASVLLASSNNYRHPWDTPICWYTTLTFVEVLVVGPALFFPKAAIFLFYLQIFSVNEVIRIGSKIGLVAAFLGYFPASFALIYYDAPHIGQTWEDVITSGYPEKGIPGGIAIGVASVIVDIYIFILPLPTIFSLNIARSKKIQLICLFTTAFFGIVASVTCLVFRVKLLGLDDIGWQSGRVAIAIIAENNVAIIVGSLPAFANFLRTYVSQATFYKSLRSKLSFGSSNYASDTDQHGLPRNRSLWTFGSPPKRQLQYHELSNSAILTSRVTVPDDVVIATHDTDRILRTVGFSQETRIGQLSEASTYESSLASYFSIQATSVRPACIVSPETAEDVAKAVRIMTGYKRYACPFAIRSGGHAAKANAANIEGGVTLDLRLLNSVDVSPDKLSVSIGVGNTWDAVYSKLDSMNLSVNGGRTAGVGVGGLILGGGISYFGTRYGWTADTITNYEVVLADGSIINTNVRENSALFWALKGGGNNFGIITRININAFAQGPFWGGFLYYPNTVWGNTVKEFVNINSATAYDEYAALTLSWGYSSSLGTLVACNMQYTTLVENPPLFAGLTGLPALFGNLQITNMTQFALGLRSQQVYGERQLWATNTFISTEASINATYRRFNESVQAFMPVANITVAYTLEPLPPALYARKVDNNPFNLGTKNQSLVIALFTASWTDPADDGRVEKTTRTLTSAIEEDTRRLGAYNPFLYPNYAAPWQNPIVSYGAESVGRLQKVARDFDPHGVFTRQVPGGFKLT</sequence>
<feature type="transmembrane region" description="Helical" evidence="5">
    <location>
        <begin position="105"/>
        <end position="130"/>
    </location>
</feature>
<evidence type="ECO:0000259" key="6">
    <source>
        <dbReference type="PROSITE" id="PS51387"/>
    </source>
</evidence>
<dbReference type="PANTHER" id="PTHR42973:SF22">
    <property type="entry name" value="FAD-BINDING PCMH-TYPE DOMAIN-CONTAINING PROTEIN-RELATED"/>
    <property type="match status" value="1"/>
</dbReference>
<reference evidence="7 8" key="1">
    <citation type="submission" date="2019-12" db="EMBL/GenBank/DDBJ databases">
        <title>Draft genome sequence of the ascomycete Xylaria multiplex DSM 110363.</title>
        <authorList>
            <person name="Buettner E."/>
            <person name="Kellner H."/>
        </authorList>
    </citation>
    <scope>NUCLEOTIDE SEQUENCE [LARGE SCALE GENOMIC DNA]</scope>
    <source>
        <strain evidence="7 8">DSM 110363</strain>
    </source>
</reference>
<dbReference type="OrthoDB" id="5342292at2759"/>
<dbReference type="Proteomes" id="UP000481858">
    <property type="component" value="Unassembled WGS sequence"/>
</dbReference>
<dbReference type="EMBL" id="WUBL01000090">
    <property type="protein sequence ID" value="KAF2966392.1"/>
    <property type="molecule type" value="Genomic_DNA"/>
</dbReference>
<dbReference type="PANTHER" id="PTHR42973">
    <property type="entry name" value="BINDING OXIDOREDUCTASE, PUTATIVE (AFU_ORTHOLOGUE AFUA_1G17690)-RELATED"/>
    <property type="match status" value="1"/>
</dbReference>
<dbReference type="SUPFAM" id="SSF56176">
    <property type="entry name" value="FAD-binding/transporter-associated domain-like"/>
    <property type="match status" value="1"/>
</dbReference>
<name>A0A7C8MJP0_9PEZI</name>
<accession>A0A7C8MJP0</accession>
<keyword evidence="2" id="KW-0285">Flavoprotein</keyword>
<keyword evidence="5" id="KW-0472">Membrane</keyword>
<comment type="similarity">
    <text evidence="1">Belongs to the oxygen-dependent FAD-linked oxidoreductase family.</text>
</comment>
<dbReference type="GO" id="GO:0016491">
    <property type="term" value="F:oxidoreductase activity"/>
    <property type="evidence" value="ECO:0007669"/>
    <property type="project" value="UniProtKB-KW"/>
</dbReference>
<feature type="transmembrane region" description="Helical" evidence="5">
    <location>
        <begin position="63"/>
        <end position="85"/>
    </location>
</feature>
<feature type="domain" description="FAD-binding PCMH-type" evidence="6">
    <location>
        <begin position="397"/>
        <end position="571"/>
    </location>
</feature>
<organism evidence="7 8">
    <name type="scientific">Xylaria multiplex</name>
    <dbReference type="NCBI Taxonomy" id="323545"/>
    <lineage>
        <taxon>Eukaryota</taxon>
        <taxon>Fungi</taxon>
        <taxon>Dikarya</taxon>
        <taxon>Ascomycota</taxon>
        <taxon>Pezizomycotina</taxon>
        <taxon>Sordariomycetes</taxon>
        <taxon>Xylariomycetidae</taxon>
        <taxon>Xylariales</taxon>
        <taxon>Xylariaceae</taxon>
        <taxon>Xylaria</taxon>
    </lineage>
</organism>
<dbReference type="InterPro" id="IPR036318">
    <property type="entry name" value="FAD-bd_PCMH-like_sf"/>
</dbReference>
<keyword evidence="4" id="KW-0560">Oxidoreductase</keyword>
<evidence type="ECO:0000313" key="8">
    <source>
        <dbReference type="Proteomes" id="UP000481858"/>
    </source>
</evidence>
<comment type="caution">
    <text evidence="7">The sequence shown here is derived from an EMBL/GenBank/DDBJ whole genome shotgun (WGS) entry which is preliminary data.</text>
</comment>
<dbReference type="InterPro" id="IPR006094">
    <property type="entry name" value="Oxid_FAD_bind_N"/>
</dbReference>
<dbReference type="InterPro" id="IPR049326">
    <property type="entry name" value="Rhodopsin_dom_fungi"/>
</dbReference>
<dbReference type="AlphaFoldDB" id="A0A7C8MJP0"/>
<evidence type="ECO:0000313" key="7">
    <source>
        <dbReference type="EMBL" id="KAF2966392.1"/>
    </source>
</evidence>
<feature type="transmembrane region" description="Helical" evidence="5">
    <location>
        <begin position="34"/>
        <end position="56"/>
    </location>
</feature>
<keyword evidence="5" id="KW-0812">Transmembrane</keyword>
<dbReference type="Pfam" id="PF01565">
    <property type="entry name" value="FAD_binding_4"/>
    <property type="match status" value="1"/>
</dbReference>